<keyword evidence="2" id="KW-0472">Membrane</keyword>
<comment type="caution">
    <text evidence="3">The sequence shown here is derived from an EMBL/GenBank/DDBJ whole genome shotgun (WGS) entry which is preliminary data.</text>
</comment>
<gene>
    <name evidence="3" type="ORF">ACFSUN_18925</name>
</gene>
<feature type="transmembrane region" description="Helical" evidence="2">
    <location>
        <begin position="113"/>
        <end position="131"/>
    </location>
</feature>
<keyword evidence="2" id="KW-0812">Transmembrane</keyword>
<dbReference type="EMBL" id="JBHUMX010000045">
    <property type="protein sequence ID" value="MFD2630844.1"/>
    <property type="molecule type" value="Genomic_DNA"/>
</dbReference>
<feature type="compositionally biased region" description="Basic and acidic residues" evidence="1">
    <location>
        <begin position="1"/>
        <end position="13"/>
    </location>
</feature>
<evidence type="ECO:0000256" key="2">
    <source>
        <dbReference type="SAM" id="Phobius"/>
    </source>
</evidence>
<dbReference type="PANTHER" id="PTHR40040:SF1">
    <property type="entry name" value="MEMBRANE PROTEIN"/>
    <property type="match status" value="1"/>
</dbReference>
<reference evidence="4" key="1">
    <citation type="journal article" date="2019" name="Int. J. Syst. Evol. Microbiol.">
        <title>The Global Catalogue of Microorganisms (GCM) 10K type strain sequencing project: providing services to taxonomists for standard genome sequencing and annotation.</title>
        <authorList>
            <consortium name="The Broad Institute Genomics Platform"/>
            <consortium name="The Broad Institute Genome Sequencing Center for Infectious Disease"/>
            <person name="Wu L."/>
            <person name="Ma J."/>
        </authorList>
    </citation>
    <scope>NUCLEOTIDE SEQUENCE [LARGE SCALE GENOMIC DNA]</scope>
    <source>
        <strain evidence="4">TISTR 1858</strain>
    </source>
</reference>
<name>A0ABW5Q5Q8_9BACI</name>
<sequence>MDEFKSYQDKDQMELPPNHGENIKNQDYVGVEPDSTRDEEYAAELTADEYNASLREDANVTSDMESDVNYTYGWIGIALSVISFFMWPVIMGAAGIIFGFVSRSKGADTLGNIAIAAGTISIAITLFILPFV</sequence>
<proteinExistence type="predicted"/>
<keyword evidence="4" id="KW-1185">Reference proteome</keyword>
<organism evidence="3 4">
    <name type="scientific">Oceanobacillus kapialis</name>
    <dbReference type="NCBI Taxonomy" id="481353"/>
    <lineage>
        <taxon>Bacteria</taxon>
        <taxon>Bacillati</taxon>
        <taxon>Bacillota</taxon>
        <taxon>Bacilli</taxon>
        <taxon>Bacillales</taxon>
        <taxon>Bacillaceae</taxon>
        <taxon>Oceanobacillus</taxon>
    </lineage>
</organism>
<evidence type="ECO:0000313" key="3">
    <source>
        <dbReference type="EMBL" id="MFD2630844.1"/>
    </source>
</evidence>
<dbReference type="Proteomes" id="UP001597451">
    <property type="component" value="Unassembled WGS sequence"/>
</dbReference>
<evidence type="ECO:0000256" key="1">
    <source>
        <dbReference type="SAM" id="MobiDB-lite"/>
    </source>
</evidence>
<dbReference type="RefSeq" id="WP_379564474.1">
    <property type="nucleotide sequence ID" value="NZ_JBHUMX010000045.1"/>
</dbReference>
<accession>A0ABW5Q5Q8</accession>
<feature type="region of interest" description="Disordered" evidence="1">
    <location>
        <begin position="1"/>
        <end position="31"/>
    </location>
</feature>
<feature type="transmembrane region" description="Helical" evidence="2">
    <location>
        <begin position="72"/>
        <end position="101"/>
    </location>
</feature>
<evidence type="ECO:0000313" key="4">
    <source>
        <dbReference type="Proteomes" id="UP001597451"/>
    </source>
</evidence>
<dbReference type="InterPro" id="IPR055338">
    <property type="entry name" value="YqfX-like"/>
</dbReference>
<dbReference type="PANTHER" id="PTHR40040">
    <property type="entry name" value="SMALL HYDROPHOBIC PROTEIN-RELATED"/>
    <property type="match status" value="1"/>
</dbReference>
<protein>
    <recommendedName>
        <fullName evidence="5">DUF4190 domain-containing protein</fullName>
    </recommendedName>
</protein>
<evidence type="ECO:0008006" key="5">
    <source>
        <dbReference type="Google" id="ProtNLM"/>
    </source>
</evidence>
<keyword evidence="2" id="KW-1133">Transmembrane helix</keyword>